<dbReference type="InterPro" id="IPR000595">
    <property type="entry name" value="cNMP-bd_dom"/>
</dbReference>
<dbReference type="InterPro" id="IPR018490">
    <property type="entry name" value="cNMP-bd_dom_sf"/>
</dbReference>
<dbReference type="OrthoDB" id="761118at2"/>
<dbReference type="InterPro" id="IPR014710">
    <property type="entry name" value="RmlC-like_jellyroll"/>
</dbReference>
<dbReference type="EMBL" id="QGNZ01000004">
    <property type="protein sequence ID" value="PWS26157.1"/>
    <property type="molecule type" value="Genomic_DNA"/>
</dbReference>
<accession>A0A317EJ55</accession>
<protein>
    <recommendedName>
        <fullName evidence="1">Cyclic nucleotide-binding domain-containing protein</fullName>
    </recommendedName>
</protein>
<proteinExistence type="predicted"/>
<dbReference type="RefSeq" id="WP_109926722.1">
    <property type="nucleotide sequence ID" value="NZ_QGNZ01000004.1"/>
</dbReference>
<evidence type="ECO:0000313" key="3">
    <source>
        <dbReference type="Proteomes" id="UP000245379"/>
    </source>
</evidence>
<gene>
    <name evidence="2" type="ORF">DHW03_15285</name>
</gene>
<dbReference type="Gene3D" id="2.60.120.10">
    <property type="entry name" value="Jelly Rolls"/>
    <property type="match status" value="1"/>
</dbReference>
<dbReference type="AlphaFoldDB" id="A0A317EJ55"/>
<feature type="domain" description="Cyclic nucleotide-binding" evidence="1">
    <location>
        <begin position="35"/>
        <end position="115"/>
    </location>
</feature>
<sequence>MVQDLLFRSLKEKLDSFHAPSKPFLDAVYPILEEVHMPKGSMLIKSGHRPKKIWYLYQGYAREIGHDEDKERTTWFFSPGDFVYAYPSFFSQLPAFRDVEIISDSILLEVSFQNLILLRHQFEELVDLIDIARDFCDMERASLVSMRETLSAKERYGRYFNDHKQLFNFARHKDIASLLGIKSDGFRRYNA</sequence>
<evidence type="ECO:0000259" key="1">
    <source>
        <dbReference type="Pfam" id="PF00027"/>
    </source>
</evidence>
<keyword evidence="3" id="KW-1185">Reference proteome</keyword>
<dbReference type="Pfam" id="PF00027">
    <property type="entry name" value="cNMP_binding"/>
    <property type="match status" value="1"/>
</dbReference>
<comment type="caution">
    <text evidence="2">The sequence shown here is derived from an EMBL/GenBank/DDBJ whole genome shotgun (WGS) entry which is preliminary data.</text>
</comment>
<dbReference type="SUPFAM" id="SSF51206">
    <property type="entry name" value="cAMP-binding domain-like"/>
    <property type="match status" value="1"/>
</dbReference>
<dbReference type="Proteomes" id="UP000245379">
    <property type="component" value="Unassembled WGS sequence"/>
</dbReference>
<organism evidence="2 3">
    <name type="scientific">Pedobacter yonginense</name>
    <dbReference type="NCBI Taxonomy" id="651869"/>
    <lineage>
        <taxon>Bacteria</taxon>
        <taxon>Pseudomonadati</taxon>
        <taxon>Bacteroidota</taxon>
        <taxon>Sphingobacteriia</taxon>
        <taxon>Sphingobacteriales</taxon>
        <taxon>Sphingobacteriaceae</taxon>
        <taxon>Pedobacter</taxon>
    </lineage>
</organism>
<reference evidence="2 3" key="1">
    <citation type="submission" date="2018-05" db="EMBL/GenBank/DDBJ databases">
        <title>Pedobacter paludis sp. nov., isolated from wetland soil.</title>
        <authorList>
            <person name="Zhang Y."/>
            <person name="Wang G."/>
        </authorList>
    </citation>
    <scope>NUCLEOTIDE SEQUENCE [LARGE SCALE GENOMIC DNA]</scope>
    <source>
        <strain evidence="2 3">KCTC22721</strain>
    </source>
</reference>
<evidence type="ECO:0000313" key="2">
    <source>
        <dbReference type="EMBL" id="PWS26157.1"/>
    </source>
</evidence>
<name>A0A317EJ55_9SPHI</name>